<comment type="caution">
    <text evidence="2">The sequence shown here is derived from an EMBL/GenBank/DDBJ whole genome shotgun (WGS) entry which is preliminary data.</text>
</comment>
<dbReference type="Pfam" id="PF00646">
    <property type="entry name" value="F-box"/>
    <property type="match status" value="1"/>
</dbReference>
<dbReference type="EMBL" id="AWWV01016423">
    <property type="protein sequence ID" value="OMO49663.1"/>
    <property type="molecule type" value="Genomic_DNA"/>
</dbReference>
<dbReference type="STRING" id="210143.A0A1R3FUX5"/>
<evidence type="ECO:0000313" key="2">
    <source>
        <dbReference type="EMBL" id="OMO49663.1"/>
    </source>
</evidence>
<dbReference type="InterPro" id="IPR050796">
    <property type="entry name" value="SCF_F-box_component"/>
</dbReference>
<dbReference type="OrthoDB" id="591557at2759"/>
<evidence type="ECO:0000259" key="1">
    <source>
        <dbReference type="SMART" id="SM00256"/>
    </source>
</evidence>
<dbReference type="AlphaFoldDB" id="A0A1R3FUX5"/>
<dbReference type="InterPro" id="IPR001810">
    <property type="entry name" value="F-box_dom"/>
</dbReference>
<dbReference type="Gene3D" id="1.20.1280.50">
    <property type="match status" value="1"/>
</dbReference>
<dbReference type="Pfam" id="PF07734">
    <property type="entry name" value="FBA_1"/>
    <property type="match status" value="1"/>
</dbReference>
<dbReference type="CDD" id="cd22157">
    <property type="entry name" value="F-box_AtFBW1-like"/>
    <property type="match status" value="1"/>
</dbReference>
<proteinExistence type="predicted"/>
<dbReference type="InterPro" id="IPR006527">
    <property type="entry name" value="F-box-assoc_dom_typ1"/>
</dbReference>
<dbReference type="Gramene" id="OMO49663">
    <property type="protein sequence ID" value="OMO49663"/>
    <property type="gene ID" value="CCACVL1_30863"/>
</dbReference>
<evidence type="ECO:0000313" key="3">
    <source>
        <dbReference type="Proteomes" id="UP000188268"/>
    </source>
</evidence>
<name>A0A1R3FUX5_COCAP</name>
<gene>
    <name evidence="2" type="ORF">CCACVL1_30863</name>
</gene>
<reference evidence="2 3" key="1">
    <citation type="submission" date="2013-09" db="EMBL/GenBank/DDBJ databases">
        <title>Corchorus capsularis genome sequencing.</title>
        <authorList>
            <person name="Alam M."/>
            <person name="Haque M.S."/>
            <person name="Islam M.S."/>
            <person name="Emdad E.M."/>
            <person name="Islam M.M."/>
            <person name="Ahmed B."/>
            <person name="Halim A."/>
            <person name="Hossen Q.M.M."/>
            <person name="Hossain M.Z."/>
            <person name="Ahmed R."/>
            <person name="Khan M.M."/>
            <person name="Islam R."/>
            <person name="Rashid M.M."/>
            <person name="Khan S.A."/>
            <person name="Rahman M.S."/>
            <person name="Alam M."/>
        </authorList>
    </citation>
    <scope>NUCLEOTIDE SEQUENCE [LARGE SCALE GENOMIC DNA]</scope>
    <source>
        <strain evidence="3">cv. CVL-1</strain>
        <tissue evidence="2">Whole seedling</tissue>
    </source>
</reference>
<dbReference type="Proteomes" id="UP000188268">
    <property type="component" value="Unassembled WGS sequence"/>
</dbReference>
<feature type="domain" description="F-box" evidence="1">
    <location>
        <begin position="30"/>
        <end position="71"/>
    </location>
</feature>
<dbReference type="InterPro" id="IPR036047">
    <property type="entry name" value="F-box-like_dom_sf"/>
</dbReference>
<dbReference type="PANTHER" id="PTHR31672">
    <property type="entry name" value="BNACNNG10540D PROTEIN"/>
    <property type="match status" value="1"/>
</dbReference>
<dbReference type="SMART" id="SM00256">
    <property type="entry name" value="FBOX"/>
    <property type="match status" value="1"/>
</dbReference>
<dbReference type="InterPro" id="IPR017451">
    <property type="entry name" value="F-box-assoc_interact_dom"/>
</dbReference>
<organism evidence="2 3">
    <name type="scientific">Corchorus capsularis</name>
    <name type="common">Jute</name>
    <dbReference type="NCBI Taxonomy" id="210143"/>
    <lineage>
        <taxon>Eukaryota</taxon>
        <taxon>Viridiplantae</taxon>
        <taxon>Streptophyta</taxon>
        <taxon>Embryophyta</taxon>
        <taxon>Tracheophyta</taxon>
        <taxon>Spermatophyta</taxon>
        <taxon>Magnoliopsida</taxon>
        <taxon>eudicotyledons</taxon>
        <taxon>Gunneridae</taxon>
        <taxon>Pentapetalae</taxon>
        <taxon>rosids</taxon>
        <taxon>malvids</taxon>
        <taxon>Malvales</taxon>
        <taxon>Malvaceae</taxon>
        <taxon>Grewioideae</taxon>
        <taxon>Apeibeae</taxon>
        <taxon>Corchorus</taxon>
    </lineage>
</organism>
<dbReference type="PANTHER" id="PTHR31672:SF13">
    <property type="entry name" value="F-BOX PROTEIN CPR30-LIKE"/>
    <property type="match status" value="1"/>
</dbReference>
<dbReference type="SUPFAM" id="SSF81383">
    <property type="entry name" value="F-box domain"/>
    <property type="match status" value="1"/>
</dbReference>
<protein>
    <recommendedName>
        <fullName evidence="1">F-box domain-containing protein</fullName>
    </recommendedName>
</protein>
<dbReference type="NCBIfam" id="TIGR01640">
    <property type="entry name" value="F_box_assoc_1"/>
    <property type="match status" value="1"/>
</dbReference>
<accession>A0A1R3FUX5</accession>
<sequence length="417" mass="47327">MAPPPPPQPKIAAPNSAPLTDDLVPMLPYLPEDLVIIEILTRLPVKPLFKFRCVCKSWDSLFYEPRFLKRHVKLAQQKLLVNSRPIFLKSFQVSTLLGDKSCTNTQEFRFPISSHKPDVRIVGSCNGLVCLSICSRGNESICFWNPSTKEAIRLPHIFSAQDCNVYGFGFDDSINDFKLVRAFADPSGEADWKAFNVEIYRVFNRSMKKIANFPSGFPYSRREGILLNGALHTLGLNIESSVENGVETKTSTWSIVALDLATETFRHVPQPDQFDDGGFKAEEMSMGLYRVGDSLCLVRGFHEAFGDVWVMKQYGVEESWVKLVRIPLGAVTASPYMLRVKPVYFSEKYGQLLIIVRDKLYSYNPKENVFRVVNLHGVNLRSKFFIQFSNHVDSLYSPSMMKGLRSGRQPHYMNLEG</sequence>
<keyword evidence="3" id="KW-1185">Reference proteome</keyword>